<name>A0ABP8WP68_9MICO</name>
<accession>A0ABP8WP68</accession>
<proteinExistence type="predicted"/>
<dbReference type="CDD" id="cd03794">
    <property type="entry name" value="GT4_WbuB-like"/>
    <property type="match status" value="1"/>
</dbReference>
<protein>
    <recommendedName>
        <fullName evidence="1">D-inositol 3-phosphate glycosyltransferase</fullName>
    </recommendedName>
</protein>
<evidence type="ECO:0000313" key="6">
    <source>
        <dbReference type="Proteomes" id="UP001500843"/>
    </source>
</evidence>
<evidence type="ECO:0000256" key="2">
    <source>
        <dbReference type="ARBA" id="ARBA00022676"/>
    </source>
</evidence>
<keyword evidence="2" id="KW-0328">Glycosyltransferase</keyword>
<evidence type="ECO:0000256" key="3">
    <source>
        <dbReference type="ARBA" id="ARBA00022679"/>
    </source>
</evidence>
<evidence type="ECO:0000313" key="5">
    <source>
        <dbReference type="EMBL" id="GAA4692339.1"/>
    </source>
</evidence>
<dbReference type="InterPro" id="IPR050194">
    <property type="entry name" value="Glycosyltransferase_grp1"/>
</dbReference>
<sequence length="436" mass="46306">MIARAKNSQNRTILLVTHHYAPESGAPQRRWGALAGHLVPAGYPLTVLTPPPHYPSGKITHLSPDHLPGSVSSGDHGEKIIRVNYREHSHGLGSRAVDQMVAAVSSVLRGVRSPTGRPAVVIATVPGIPSVVAGWALARWHRASFVVEMRDAWPDLIQPSGILLRRGRSGDLRRGLRDLAARAVHRTVTRLQARADLVVTTTAAFAEVLRSRGVRNVAVVRNGTAFAPVRENAPVALAGRPLRVVYAGTVGRSQGLDVAVRAAALVQARGYALDVRIVGHGNELEPLRLLAAELDAPVRVEPSVPSTEVRDLYAWADSVIVSLRDWEPFEWTVPSKLYEVMASGVVASACLAGEAASLVAANGAGAVVRPGDVEGLADLWCGWLSDGVVPAASPDAATWVAGHASDAVLGHRYSELLDELLPHPLTAEGPGRGARY</sequence>
<dbReference type="Gene3D" id="3.40.50.2000">
    <property type="entry name" value="Glycogen Phosphorylase B"/>
    <property type="match status" value="1"/>
</dbReference>
<dbReference type="PANTHER" id="PTHR45947">
    <property type="entry name" value="SULFOQUINOVOSYL TRANSFERASE SQD2"/>
    <property type="match status" value="1"/>
</dbReference>
<keyword evidence="3" id="KW-0808">Transferase</keyword>
<dbReference type="Proteomes" id="UP001500843">
    <property type="component" value="Unassembled WGS sequence"/>
</dbReference>
<evidence type="ECO:0000256" key="1">
    <source>
        <dbReference type="ARBA" id="ARBA00021292"/>
    </source>
</evidence>
<organism evidence="5 6">
    <name type="scientific">Promicromonospora umidemergens</name>
    <dbReference type="NCBI Taxonomy" id="629679"/>
    <lineage>
        <taxon>Bacteria</taxon>
        <taxon>Bacillati</taxon>
        <taxon>Actinomycetota</taxon>
        <taxon>Actinomycetes</taxon>
        <taxon>Micrococcales</taxon>
        <taxon>Promicromonosporaceae</taxon>
        <taxon>Promicromonospora</taxon>
    </lineage>
</organism>
<dbReference type="Pfam" id="PF13692">
    <property type="entry name" value="Glyco_trans_1_4"/>
    <property type="match status" value="1"/>
</dbReference>
<reference evidence="6" key="1">
    <citation type="journal article" date="2019" name="Int. J. Syst. Evol. Microbiol.">
        <title>The Global Catalogue of Microorganisms (GCM) 10K type strain sequencing project: providing services to taxonomists for standard genome sequencing and annotation.</title>
        <authorList>
            <consortium name="The Broad Institute Genomics Platform"/>
            <consortium name="The Broad Institute Genome Sequencing Center for Infectious Disease"/>
            <person name="Wu L."/>
            <person name="Ma J."/>
        </authorList>
    </citation>
    <scope>NUCLEOTIDE SEQUENCE [LARGE SCALE GENOMIC DNA]</scope>
    <source>
        <strain evidence="6">JCM 17975</strain>
    </source>
</reference>
<dbReference type="RefSeq" id="WP_253869767.1">
    <property type="nucleotide sequence ID" value="NZ_BAABHM010000006.1"/>
</dbReference>
<dbReference type="SUPFAM" id="SSF53756">
    <property type="entry name" value="UDP-Glycosyltransferase/glycogen phosphorylase"/>
    <property type="match status" value="1"/>
</dbReference>
<evidence type="ECO:0000259" key="4">
    <source>
        <dbReference type="Pfam" id="PF13579"/>
    </source>
</evidence>
<dbReference type="InterPro" id="IPR028098">
    <property type="entry name" value="Glyco_trans_4-like_N"/>
</dbReference>
<dbReference type="EMBL" id="BAABHM010000006">
    <property type="protein sequence ID" value="GAA4692339.1"/>
    <property type="molecule type" value="Genomic_DNA"/>
</dbReference>
<comment type="caution">
    <text evidence="5">The sequence shown here is derived from an EMBL/GenBank/DDBJ whole genome shotgun (WGS) entry which is preliminary data.</text>
</comment>
<gene>
    <name evidence="5" type="ORF">GCM10023198_09190</name>
</gene>
<feature type="domain" description="Glycosyltransferase subfamily 4-like N-terminal" evidence="4">
    <location>
        <begin position="25"/>
        <end position="223"/>
    </location>
</feature>
<dbReference type="PANTHER" id="PTHR45947:SF3">
    <property type="entry name" value="SULFOQUINOVOSYL TRANSFERASE SQD2"/>
    <property type="match status" value="1"/>
</dbReference>
<dbReference type="Pfam" id="PF13579">
    <property type="entry name" value="Glyco_trans_4_4"/>
    <property type="match status" value="1"/>
</dbReference>
<keyword evidence="6" id="KW-1185">Reference proteome</keyword>